<dbReference type="EMBL" id="FR824052">
    <property type="protein sequence ID" value="CCA14993.1"/>
    <property type="molecule type" value="Genomic_DNA"/>
</dbReference>
<evidence type="ECO:0000256" key="1">
    <source>
        <dbReference type="SAM" id="MobiDB-lite"/>
    </source>
</evidence>
<dbReference type="InterPro" id="IPR023393">
    <property type="entry name" value="START-like_dom_sf"/>
</dbReference>
<reference evidence="2" key="1">
    <citation type="journal article" date="2011" name="PLoS Biol.">
        <title>Gene gain and loss during evolution of obligate parasitism in the white rust pathogen of Arabidopsis thaliana.</title>
        <authorList>
            <person name="Kemen E."/>
            <person name="Gardiner A."/>
            <person name="Schultz-Larsen T."/>
            <person name="Kemen A.C."/>
            <person name="Balmuth A.L."/>
            <person name="Robert-Seilaniantz A."/>
            <person name="Bailey K."/>
            <person name="Holub E."/>
            <person name="Studholme D.J."/>
            <person name="Maclean D."/>
            <person name="Jones J.D."/>
        </authorList>
    </citation>
    <scope>NUCLEOTIDE SEQUENCE</scope>
</reference>
<organism evidence="2">
    <name type="scientific">Albugo laibachii Nc14</name>
    <dbReference type="NCBI Taxonomy" id="890382"/>
    <lineage>
        <taxon>Eukaryota</taxon>
        <taxon>Sar</taxon>
        <taxon>Stramenopiles</taxon>
        <taxon>Oomycota</taxon>
        <taxon>Peronosporomycetes</taxon>
        <taxon>Albuginales</taxon>
        <taxon>Albuginaceae</taxon>
        <taxon>Albugo</taxon>
    </lineage>
</organism>
<dbReference type="AlphaFoldDB" id="F0W1R4"/>
<dbReference type="PANTHER" id="PTHR13510:SF44">
    <property type="entry name" value="RABENOSYN-5"/>
    <property type="match status" value="1"/>
</dbReference>
<protein>
    <submittedName>
        <fullName evidence="2">Uncharacterized protein AlNc14C7G994</fullName>
    </submittedName>
</protein>
<feature type="compositionally biased region" description="Polar residues" evidence="1">
    <location>
        <begin position="1"/>
        <end position="11"/>
    </location>
</feature>
<accession>F0W1R4</accession>
<feature type="region of interest" description="Disordered" evidence="1">
    <location>
        <begin position="415"/>
        <end position="444"/>
    </location>
</feature>
<dbReference type="CDD" id="cd00065">
    <property type="entry name" value="FYVE_like_SF"/>
    <property type="match status" value="1"/>
</dbReference>
<gene>
    <name evidence="2" type="primary">AlNc14C7G994</name>
    <name evidence="2" type="ORF">ALNC14_011360</name>
</gene>
<dbReference type="HOGENOM" id="CLU_473635_0_0_1"/>
<dbReference type="Gene3D" id="3.30.530.20">
    <property type="match status" value="1"/>
</dbReference>
<proteinExistence type="predicted"/>
<dbReference type="SUPFAM" id="SSF57903">
    <property type="entry name" value="FYVE/PHD zinc finger"/>
    <property type="match status" value="1"/>
</dbReference>
<name>F0W1R4_9STRA</name>
<dbReference type="InterPro" id="IPR011011">
    <property type="entry name" value="Znf_FYVE_PHD"/>
</dbReference>
<sequence>MEPVRSETSGNAHDDVPMLHSANANKHLPLATHQLDSVELNETQKRLYKEEAQSTLEQAIQGFRKFEQKDPETLESWKHMRRKHDVDIYRLRRTRRNAPPVLIAHGSAQGNMDDLISVEYTDTTAQFQHKNAFVSPESMYDAKVLCNIETREDTQGPNNVYRYLGIKWALSRALLPGMKWIVKARDWLFWEAVGVIIVPDFINKQNVPIRVGYHMMRPCELRNVPPFPTVMRGRLGLVSIYYQSSPGVIRVYSQASIDYAGEVASEQFAVGMTMACVTRVYAALQYAESLKLTTFSNDIVNLHTSPMKTRTNRTNSWNPAQCTLCQREVGTALQKLTKSIKPCGICGSLVCAKCRVHKKILTAHGKESIRCCQQCLLSSKMVATCLESSHSSSMWEPSGSFSSISASRARARANSSQCVGSDPMKLYHRTQRSPSDAGIGLSAPNQRQRLNLSLKMRETHGTPVSVDESSEPLVEDELDHHSIGSHTLSTTSCKSLFDLKKLRKELRTSSINEGSQTSVETCEEDWETVVSYSSVNPVTDLNVSVSSHQMHLYEKMIALQHAAETAYKLTQATQDKMKH</sequence>
<dbReference type="InterPro" id="IPR052727">
    <property type="entry name" value="Rab4/Rab5_effector"/>
</dbReference>
<feature type="region of interest" description="Disordered" evidence="1">
    <location>
        <begin position="1"/>
        <end position="26"/>
    </location>
</feature>
<reference evidence="2" key="2">
    <citation type="submission" date="2011-02" db="EMBL/GenBank/DDBJ databases">
        <authorList>
            <person name="MacLean D."/>
        </authorList>
    </citation>
    <scope>NUCLEOTIDE SEQUENCE</scope>
</reference>
<dbReference type="PANTHER" id="PTHR13510">
    <property type="entry name" value="FYVE-FINGER-CONTAINING RAB5 EFFECTOR PROTEIN RABENOSYN-5-RELATED"/>
    <property type="match status" value="1"/>
</dbReference>
<evidence type="ECO:0000313" key="2">
    <source>
        <dbReference type="EMBL" id="CCA14993.1"/>
    </source>
</evidence>